<dbReference type="PROSITE" id="PS50893">
    <property type="entry name" value="ABC_TRANSPORTER_2"/>
    <property type="match status" value="2"/>
</dbReference>
<dbReference type="Pfam" id="PF16326">
    <property type="entry name" value="ABC_tran_CTD"/>
    <property type="match status" value="1"/>
</dbReference>
<dbReference type="InterPro" id="IPR017871">
    <property type="entry name" value="ABC_transporter-like_CS"/>
</dbReference>
<organism evidence="14 15">
    <name type="scientific">Candidatus Venteria ishoeyi</name>
    <dbReference type="NCBI Taxonomy" id="1899563"/>
    <lineage>
        <taxon>Bacteria</taxon>
        <taxon>Pseudomonadati</taxon>
        <taxon>Pseudomonadota</taxon>
        <taxon>Gammaproteobacteria</taxon>
        <taxon>Thiotrichales</taxon>
        <taxon>Thiotrichaceae</taxon>
        <taxon>Venteria</taxon>
    </lineage>
</organism>
<keyword evidence="3 11" id="KW-0547">Nucleotide-binding</keyword>
<evidence type="ECO:0000313" key="15">
    <source>
        <dbReference type="Proteomes" id="UP000236724"/>
    </source>
</evidence>
<sequence>MLLKLDAIQIAFGHVHLLDQVSLTIERGERLCLLGRNGEGKSTLLKIISGELKPDDGRMELVSGARVARLAQEPHFSGNDTIYHSVAAGLGEIGDLLNRYHERLQDLSDDNALNELSRIQHQLEAKDGWSLQQKVETVLSRLDLPEDKAVSDLSGGWRRRVALAQAMVQEPDVLLLDEPTNHLDLEAIEWLETVLLDYNGALLFVSHDRAFVKKLATRIIELDRGQLRSYPGDYRRFLETRAAELEAEATQAGKFDKKLAQEEVWIRQGIKARRTRNEGRVRNLEKLRAERMARRDVKGKVSADLDSGESSGKRVIEAKNIAYVWKNENGEDKTIVKDFSVSILRGDRIGLLGPNGAGKSTLLKLLLGQLEPQQGEVKHGTKLQIAYFDQLREQLDPEQSVADTVAEGQDFVEILGQRKHVIGYLGDFLFPPARVRSPVKSLSGGERNRLLLARLFTRPANLLVMDEPTNDLDVETLELLEELLSNYDGTLLLVSHDREFLDKVVTSTLVFEDNTQINEYVGGYLDWLRVKNTRSKPPAEVQKVVKKSTKTSPATEKNKPGKKHSYKEQRELEQLPLQIEQLETEQATLQEQVADPAFYKQSQEQNQPVLKRLEEIEQALEGCYERWELLEDS</sequence>
<dbReference type="GO" id="GO:0003677">
    <property type="term" value="F:DNA binding"/>
    <property type="evidence" value="ECO:0007669"/>
    <property type="project" value="UniProtKB-UniRule"/>
</dbReference>
<dbReference type="OrthoDB" id="9762051at2"/>
<keyword evidence="7 11" id="KW-0238">DNA-binding</keyword>
<evidence type="ECO:0000256" key="2">
    <source>
        <dbReference type="ARBA" id="ARBA00022737"/>
    </source>
</evidence>
<dbReference type="GO" id="GO:0005737">
    <property type="term" value="C:cytoplasm"/>
    <property type="evidence" value="ECO:0007669"/>
    <property type="project" value="UniProtKB-SubCell"/>
</dbReference>
<comment type="similarity">
    <text evidence="10 11">Belongs to the ABC transporter superfamily. ABCF family. Uup subfamily.</text>
</comment>
<evidence type="ECO:0000256" key="4">
    <source>
        <dbReference type="ARBA" id="ARBA00022763"/>
    </source>
</evidence>
<dbReference type="CDD" id="cd03221">
    <property type="entry name" value="ABCF_EF-3"/>
    <property type="match status" value="2"/>
</dbReference>
<dbReference type="GO" id="GO:0006281">
    <property type="term" value="P:DNA repair"/>
    <property type="evidence" value="ECO:0007669"/>
    <property type="project" value="UniProtKB-KW"/>
</dbReference>
<keyword evidence="8 11" id="KW-0234">DNA repair</keyword>
<evidence type="ECO:0000256" key="6">
    <source>
        <dbReference type="ARBA" id="ARBA00022840"/>
    </source>
</evidence>
<feature type="region of interest" description="Disordered" evidence="12">
    <location>
        <begin position="538"/>
        <end position="567"/>
    </location>
</feature>
<keyword evidence="5 11" id="KW-0378">Hydrolase</keyword>
<dbReference type="InterPro" id="IPR003439">
    <property type="entry name" value="ABC_transporter-like_ATP-bd"/>
</dbReference>
<dbReference type="InterPro" id="IPR027417">
    <property type="entry name" value="P-loop_NTPase"/>
</dbReference>
<dbReference type="GO" id="GO:0005524">
    <property type="term" value="F:ATP binding"/>
    <property type="evidence" value="ECO:0007669"/>
    <property type="project" value="UniProtKB-UniRule"/>
</dbReference>
<accession>A0A1H6FCC9</accession>
<gene>
    <name evidence="11 14" type="primary">uup</name>
    <name evidence="14" type="ORF">MBHS_02845</name>
</gene>
<dbReference type="InterPro" id="IPR037118">
    <property type="entry name" value="Val-tRNA_synth_C_sf"/>
</dbReference>
<keyword evidence="1 11" id="KW-0963">Cytoplasm</keyword>
<keyword evidence="4 11" id="KW-0227">DNA damage</keyword>
<dbReference type="InterPro" id="IPR003593">
    <property type="entry name" value="AAA+_ATPase"/>
</dbReference>
<feature type="domain" description="ABC transporter" evidence="13">
    <location>
        <begin position="3"/>
        <end position="249"/>
    </location>
</feature>
<reference evidence="14 15" key="1">
    <citation type="submission" date="2016-10" db="EMBL/GenBank/DDBJ databases">
        <authorList>
            <person name="de Groot N.N."/>
        </authorList>
    </citation>
    <scope>NUCLEOTIDE SEQUENCE [LARGE SCALE GENOMIC DNA]</scope>
    <source>
        <strain evidence="14">MBHS1</strain>
    </source>
</reference>
<dbReference type="InterPro" id="IPR043686">
    <property type="entry name" value="Uup"/>
</dbReference>
<evidence type="ECO:0000256" key="3">
    <source>
        <dbReference type="ARBA" id="ARBA00022741"/>
    </source>
</evidence>
<keyword evidence="2 11" id="KW-0677">Repeat</keyword>
<evidence type="ECO:0000256" key="10">
    <source>
        <dbReference type="ARBA" id="ARBA00061478"/>
    </source>
</evidence>
<name>A0A1H6FCC9_9GAMM</name>
<evidence type="ECO:0000313" key="14">
    <source>
        <dbReference type="EMBL" id="SEH06979.1"/>
    </source>
</evidence>
<comment type="function">
    <text evidence="11">Probably plays a role in ribosome assembly or function. May be involved in resolution of branched DNA intermediates that result from template switching in postreplication gaps. Binds DNA and has ATPase activity.</text>
</comment>
<protein>
    <recommendedName>
        <fullName evidence="11">ATP-binding protein Uup</fullName>
        <ecNumber evidence="11">3.6.1.-</ecNumber>
    </recommendedName>
</protein>
<feature type="domain" description="ABC transporter" evidence="13">
    <location>
        <begin position="316"/>
        <end position="538"/>
    </location>
</feature>
<dbReference type="FunFam" id="3.40.50.300:FF:000309">
    <property type="entry name" value="ABC transporter ATP-binding protein"/>
    <property type="match status" value="1"/>
</dbReference>
<dbReference type="PANTHER" id="PTHR42855:SF1">
    <property type="entry name" value="ABC TRANSPORTER DOMAIN-CONTAINING PROTEIN"/>
    <property type="match status" value="1"/>
</dbReference>
<dbReference type="Pfam" id="PF12848">
    <property type="entry name" value="ABC_tran_Xtn"/>
    <property type="match status" value="1"/>
</dbReference>
<proteinExistence type="inferred from homology"/>
<dbReference type="InterPro" id="IPR032524">
    <property type="entry name" value="ABC_tran_C"/>
</dbReference>
<feature type="binding site" evidence="11">
    <location>
        <begin position="35"/>
        <end position="42"/>
    </location>
    <ligand>
        <name>ATP</name>
        <dbReference type="ChEBI" id="CHEBI:30616"/>
        <label>1</label>
    </ligand>
</feature>
<dbReference type="SUPFAM" id="SSF52540">
    <property type="entry name" value="P-loop containing nucleoside triphosphate hydrolases"/>
    <property type="match status" value="2"/>
</dbReference>
<dbReference type="InterPro" id="IPR051309">
    <property type="entry name" value="ABCF_ATPase"/>
</dbReference>
<dbReference type="PANTHER" id="PTHR42855">
    <property type="entry name" value="ABC TRANSPORTER ATP-BINDING SUBUNIT"/>
    <property type="match status" value="1"/>
</dbReference>
<dbReference type="EMBL" id="FMSV02000512">
    <property type="protein sequence ID" value="SEH06979.1"/>
    <property type="molecule type" value="Genomic_DNA"/>
</dbReference>
<dbReference type="PROSITE" id="PS00211">
    <property type="entry name" value="ABC_TRANSPORTER_1"/>
    <property type="match status" value="2"/>
</dbReference>
<dbReference type="Proteomes" id="UP000236724">
    <property type="component" value="Unassembled WGS sequence"/>
</dbReference>
<evidence type="ECO:0000256" key="12">
    <source>
        <dbReference type="SAM" id="MobiDB-lite"/>
    </source>
</evidence>
<dbReference type="GO" id="GO:0016887">
    <property type="term" value="F:ATP hydrolysis activity"/>
    <property type="evidence" value="ECO:0007669"/>
    <property type="project" value="UniProtKB-UniRule"/>
</dbReference>
<dbReference type="EC" id="3.6.1.-" evidence="11"/>
<dbReference type="InterPro" id="IPR032781">
    <property type="entry name" value="ABC_tran_Xtn"/>
</dbReference>
<dbReference type="FunFam" id="3.40.50.300:FF:000011">
    <property type="entry name" value="Putative ABC transporter ATP-binding component"/>
    <property type="match status" value="1"/>
</dbReference>
<evidence type="ECO:0000256" key="5">
    <source>
        <dbReference type="ARBA" id="ARBA00022801"/>
    </source>
</evidence>
<comment type="catalytic activity">
    <reaction evidence="9 11">
        <text>ATP + H2O = ADP + phosphate + H(+)</text>
        <dbReference type="Rhea" id="RHEA:13065"/>
        <dbReference type="ChEBI" id="CHEBI:15377"/>
        <dbReference type="ChEBI" id="CHEBI:15378"/>
        <dbReference type="ChEBI" id="CHEBI:30616"/>
        <dbReference type="ChEBI" id="CHEBI:43474"/>
        <dbReference type="ChEBI" id="CHEBI:456216"/>
    </reaction>
</comment>
<dbReference type="GO" id="GO:0043022">
    <property type="term" value="F:ribosome binding"/>
    <property type="evidence" value="ECO:0007669"/>
    <property type="project" value="UniProtKB-UniRule"/>
</dbReference>
<evidence type="ECO:0000259" key="13">
    <source>
        <dbReference type="PROSITE" id="PS50893"/>
    </source>
</evidence>
<dbReference type="Gene3D" id="1.10.287.380">
    <property type="entry name" value="Valyl-tRNA synthetase, C-terminal domain"/>
    <property type="match status" value="1"/>
</dbReference>
<evidence type="ECO:0000256" key="7">
    <source>
        <dbReference type="ARBA" id="ARBA00023125"/>
    </source>
</evidence>
<dbReference type="HAMAP" id="MF_00848">
    <property type="entry name" value="Uup"/>
    <property type="match status" value="1"/>
</dbReference>
<evidence type="ECO:0000256" key="1">
    <source>
        <dbReference type="ARBA" id="ARBA00022490"/>
    </source>
</evidence>
<dbReference type="AlphaFoldDB" id="A0A1H6FCC9"/>
<evidence type="ECO:0000256" key="8">
    <source>
        <dbReference type="ARBA" id="ARBA00023204"/>
    </source>
</evidence>
<dbReference type="Pfam" id="PF00005">
    <property type="entry name" value="ABC_tran"/>
    <property type="match status" value="2"/>
</dbReference>
<evidence type="ECO:0000256" key="11">
    <source>
        <dbReference type="HAMAP-Rule" id="MF_00848"/>
    </source>
</evidence>
<evidence type="ECO:0000256" key="9">
    <source>
        <dbReference type="ARBA" id="ARBA00049360"/>
    </source>
</evidence>
<keyword evidence="6 11" id="KW-0067">ATP-binding</keyword>
<feature type="binding site" evidence="11">
    <location>
        <begin position="353"/>
        <end position="360"/>
    </location>
    <ligand>
        <name>ATP</name>
        <dbReference type="ChEBI" id="CHEBI:30616"/>
        <label>2</label>
    </ligand>
</feature>
<keyword evidence="15" id="KW-1185">Reference proteome</keyword>
<dbReference type="RefSeq" id="WP_103920698.1">
    <property type="nucleotide sequence ID" value="NZ_FMSV02000512.1"/>
</dbReference>
<dbReference type="SMART" id="SM00382">
    <property type="entry name" value="AAA"/>
    <property type="match status" value="2"/>
</dbReference>
<comment type="subcellular location">
    <subcellularLocation>
        <location evidence="11">Cytoplasm</location>
    </subcellularLocation>
    <text evidence="11">Associates with ribosomes.</text>
</comment>
<dbReference type="Gene3D" id="3.40.50.300">
    <property type="entry name" value="P-loop containing nucleotide triphosphate hydrolases"/>
    <property type="match status" value="2"/>
</dbReference>